<organism evidence="3 4">
    <name type="scientific">Sulfitobacter guttiformis</name>
    <dbReference type="NCBI Taxonomy" id="74349"/>
    <lineage>
        <taxon>Bacteria</taxon>
        <taxon>Pseudomonadati</taxon>
        <taxon>Pseudomonadota</taxon>
        <taxon>Alphaproteobacteria</taxon>
        <taxon>Rhodobacterales</taxon>
        <taxon>Roseobacteraceae</taxon>
        <taxon>Sulfitobacter</taxon>
    </lineage>
</organism>
<feature type="chain" id="PRO_5019475846" evidence="1">
    <location>
        <begin position="22"/>
        <end position="360"/>
    </location>
</feature>
<dbReference type="STRING" id="1443111.Z949_327"/>
<proteinExistence type="predicted"/>
<dbReference type="EMBL" id="RAQK01000001">
    <property type="protein sequence ID" value="RKE97643.1"/>
    <property type="molecule type" value="Genomic_DNA"/>
</dbReference>
<keyword evidence="4" id="KW-1185">Reference proteome</keyword>
<reference evidence="3 4" key="1">
    <citation type="submission" date="2018-09" db="EMBL/GenBank/DDBJ databases">
        <title>Genomic Encyclopedia of Archaeal and Bacterial Type Strains, Phase II (KMG-II): from individual species to whole genera.</title>
        <authorList>
            <person name="Goeker M."/>
        </authorList>
    </citation>
    <scope>NUCLEOTIDE SEQUENCE [LARGE SCALE GENOMIC DNA]</scope>
    <source>
        <strain evidence="3 4">DSM 11458</strain>
    </source>
</reference>
<gene>
    <name evidence="3" type="ORF">C8N30_2261</name>
</gene>
<feature type="signal peptide" evidence="1">
    <location>
        <begin position="1"/>
        <end position="21"/>
    </location>
</feature>
<comment type="caution">
    <text evidence="3">The sequence shown here is derived from an EMBL/GenBank/DDBJ whole genome shotgun (WGS) entry which is preliminary data.</text>
</comment>
<dbReference type="Pfam" id="PF13609">
    <property type="entry name" value="Porin_4"/>
    <property type="match status" value="1"/>
</dbReference>
<keyword evidence="1" id="KW-0732">Signal</keyword>
<accession>A0A420DTY9</accession>
<dbReference type="Proteomes" id="UP000284407">
    <property type="component" value="Unassembled WGS sequence"/>
</dbReference>
<dbReference type="Gene3D" id="2.40.160.10">
    <property type="entry name" value="Porin"/>
    <property type="match status" value="1"/>
</dbReference>
<dbReference type="AlphaFoldDB" id="A0A420DTY9"/>
<protein>
    <submittedName>
        <fullName evidence="3">Porin-like protein</fullName>
    </submittedName>
</protein>
<dbReference type="OrthoDB" id="974738at2"/>
<evidence type="ECO:0000313" key="3">
    <source>
        <dbReference type="EMBL" id="RKE97643.1"/>
    </source>
</evidence>
<evidence type="ECO:0000256" key="1">
    <source>
        <dbReference type="SAM" id="SignalP"/>
    </source>
</evidence>
<evidence type="ECO:0000259" key="2">
    <source>
        <dbReference type="Pfam" id="PF13609"/>
    </source>
</evidence>
<dbReference type="SUPFAM" id="SSF56935">
    <property type="entry name" value="Porins"/>
    <property type="match status" value="1"/>
</dbReference>
<dbReference type="InterPro" id="IPR023614">
    <property type="entry name" value="Porin_dom_sf"/>
</dbReference>
<dbReference type="InterPro" id="IPR033900">
    <property type="entry name" value="Gram_neg_porin_domain"/>
</dbReference>
<feature type="domain" description="Porin" evidence="2">
    <location>
        <begin position="9"/>
        <end position="341"/>
    </location>
</feature>
<dbReference type="RefSeq" id="WP_025061032.1">
    <property type="nucleotide sequence ID" value="NZ_RAQK01000001.1"/>
</dbReference>
<name>A0A420DTY9_9RHOB</name>
<sequence>MHPITRFAVPALLAFPSLATAQDTTPEWDFYGQLNLGVISVDNGTGSETGVTDNDNSNSRVGAIFRRDLDNGAQFRFHFESAIGLTGSSSINGEDNDLDLDYRRSELRKLEFVYQTATIGTFSFGQGSIATDGTAEADFSGTGVIAYSGISDLAANQSLTLADGSISGTRIGNAFSAFDGGRRFRVRYDTPEYNGFGFSVSAGEEVLARGNDDEFYDFGLSYNKDYGNYKVAARLGHSIRDSAEAFTLGSAAILHEPTGLSFALAAGQSREADTDYVYAKAGLQRDWLSIGRTYLSADYYSGSDFAFSGSDSESVGIAVVQKVDAYNVELYATYRTYDLDTAGSAFNDVDVTFVGARWKF</sequence>
<evidence type="ECO:0000313" key="4">
    <source>
        <dbReference type="Proteomes" id="UP000284407"/>
    </source>
</evidence>